<dbReference type="OrthoDB" id="7278099at2"/>
<proteinExistence type="predicted"/>
<accession>A0A845BI87</accession>
<comment type="caution">
    <text evidence="2">The sequence shown here is derived from an EMBL/GenBank/DDBJ whole genome shotgun (WGS) entry which is preliminary data.</text>
</comment>
<reference evidence="2 3" key="1">
    <citation type="submission" date="2019-03" db="EMBL/GenBank/DDBJ databases">
        <title>Roseomonas sp. a novel Roseomonas species isolated from Sea whip Gorgonian.</title>
        <authorList>
            <person name="Li F."/>
            <person name="Pan X."/>
            <person name="Huang S."/>
            <person name="Li Z."/>
            <person name="Meng B."/>
        </authorList>
    </citation>
    <scope>NUCLEOTIDE SEQUENCE [LARGE SCALE GENOMIC DNA]</scope>
    <source>
        <strain evidence="2 3">M0104</strain>
    </source>
</reference>
<dbReference type="PANTHER" id="PTHR30007">
    <property type="entry name" value="PHP DOMAIN PROTEIN"/>
    <property type="match status" value="1"/>
</dbReference>
<gene>
    <name evidence="2" type="ORF">E0493_21230</name>
</gene>
<dbReference type="Pfam" id="PF13340">
    <property type="entry name" value="DUF4096"/>
    <property type="match status" value="1"/>
</dbReference>
<dbReference type="AlphaFoldDB" id="A0A845BI87"/>
<name>A0A845BI87_9PROT</name>
<dbReference type="EMBL" id="SNVJ01000030">
    <property type="protein sequence ID" value="MXP65876.1"/>
    <property type="molecule type" value="Genomic_DNA"/>
</dbReference>
<evidence type="ECO:0000313" key="3">
    <source>
        <dbReference type="Proteomes" id="UP000460715"/>
    </source>
</evidence>
<keyword evidence="3" id="KW-1185">Reference proteome</keyword>
<organism evidence="2 3">
    <name type="scientific">Teichococcus coralli</name>
    <dbReference type="NCBI Taxonomy" id="2545983"/>
    <lineage>
        <taxon>Bacteria</taxon>
        <taxon>Pseudomonadati</taxon>
        <taxon>Pseudomonadota</taxon>
        <taxon>Alphaproteobacteria</taxon>
        <taxon>Acetobacterales</taxon>
        <taxon>Roseomonadaceae</taxon>
        <taxon>Roseomonas</taxon>
    </lineage>
</organism>
<protein>
    <submittedName>
        <fullName evidence="2">Transposase</fullName>
    </submittedName>
</protein>
<dbReference type="Proteomes" id="UP000460715">
    <property type="component" value="Unassembled WGS sequence"/>
</dbReference>
<feature type="domain" description="Insertion element IS402-like" evidence="1">
    <location>
        <begin position="21"/>
        <end position="93"/>
    </location>
</feature>
<dbReference type="PANTHER" id="PTHR30007:SF0">
    <property type="entry name" value="TRANSPOSASE"/>
    <property type="match status" value="1"/>
</dbReference>
<sequence>MWPTAARAKLARPAQPYATCLTDAEWRIAQAFLPAPASCGRPRRWPMRALLDGVLYVLRTGCAWRLLPRDFPPWQTVPRWFLRLARSGAFERMDTSKNLAADALS</sequence>
<evidence type="ECO:0000313" key="2">
    <source>
        <dbReference type="EMBL" id="MXP65876.1"/>
    </source>
</evidence>
<evidence type="ECO:0000259" key="1">
    <source>
        <dbReference type="Pfam" id="PF13340"/>
    </source>
</evidence>
<dbReference type="InterPro" id="IPR025161">
    <property type="entry name" value="IS402-like_dom"/>
</dbReference>